<accession>A0A2H3DR39</accession>
<name>A0A2H3DR39_ARMGA</name>
<dbReference type="EMBL" id="KZ293650">
    <property type="protein sequence ID" value="PBK96334.1"/>
    <property type="molecule type" value="Genomic_DNA"/>
</dbReference>
<protein>
    <submittedName>
        <fullName evidence="1">Uncharacterized protein</fullName>
    </submittedName>
</protein>
<dbReference type="InParanoid" id="A0A2H3DR39"/>
<organism evidence="1 2">
    <name type="scientific">Armillaria gallica</name>
    <name type="common">Bulbous honey fungus</name>
    <name type="synonym">Armillaria bulbosa</name>
    <dbReference type="NCBI Taxonomy" id="47427"/>
    <lineage>
        <taxon>Eukaryota</taxon>
        <taxon>Fungi</taxon>
        <taxon>Dikarya</taxon>
        <taxon>Basidiomycota</taxon>
        <taxon>Agaricomycotina</taxon>
        <taxon>Agaricomycetes</taxon>
        <taxon>Agaricomycetidae</taxon>
        <taxon>Agaricales</taxon>
        <taxon>Marasmiineae</taxon>
        <taxon>Physalacriaceae</taxon>
        <taxon>Armillaria</taxon>
    </lineage>
</organism>
<gene>
    <name evidence="1" type="ORF">ARMGADRAFT_692386</name>
</gene>
<evidence type="ECO:0000313" key="1">
    <source>
        <dbReference type="EMBL" id="PBK96334.1"/>
    </source>
</evidence>
<dbReference type="Proteomes" id="UP000217790">
    <property type="component" value="Unassembled WGS sequence"/>
</dbReference>
<keyword evidence="2" id="KW-1185">Reference proteome</keyword>
<evidence type="ECO:0000313" key="2">
    <source>
        <dbReference type="Proteomes" id="UP000217790"/>
    </source>
</evidence>
<dbReference type="AlphaFoldDB" id="A0A2H3DR39"/>
<reference evidence="2" key="1">
    <citation type="journal article" date="2017" name="Nat. Ecol. Evol.">
        <title>Genome expansion and lineage-specific genetic innovations in the forest pathogenic fungi Armillaria.</title>
        <authorList>
            <person name="Sipos G."/>
            <person name="Prasanna A.N."/>
            <person name="Walter M.C."/>
            <person name="O'Connor E."/>
            <person name="Balint B."/>
            <person name="Krizsan K."/>
            <person name="Kiss B."/>
            <person name="Hess J."/>
            <person name="Varga T."/>
            <person name="Slot J."/>
            <person name="Riley R."/>
            <person name="Boka B."/>
            <person name="Rigling D."/>
            <person name="Barry K."/>
            <person name="Lee J."/>
            <person name="Mihaltcheva S."/>
            <person name="LaButti K."/>
            <person name="Lipzen A."/>
            <person name="Waldron R."/>
            <person name="Moloney N.M."/>
            <person name="Sperisen C."/>
            <person name="Kredics L."/>
            <person name="Vagvoelgyi C."/>
            <person name="Patrignani A."/>
            <person name="Fitzpatrick D."/>
            <person name="Nagy I."/>
            <person name="Doyle S."/>
            <person name="Anderson J.B."/>
            <person name="Grigoriev I.V."/>
            <person name="Gueldener U."/>
            <person name="Muensterkoetter M."/>
            <person name="Nagy L.G."/>
        </authorList>
    </citation>
    <scope>NUCLEOTIDE SEQUENCE [LARGE SCALE GENOMIC DNA]</scope>
    <source>
        <strain evidence="2">Ar21-2</strain>
    </source>
</reference>
<sequence>MKVFHTRHHFPELVVTSVFLCCTVTITLQPQTIKNIVSRLKRPLSPRTWYCYCLENGTILGSRLQARREGVTVARNEREVVQVMDGQSGILFVYIQIPDDPGLGRLTEIYKFIGPVLVLRYEPSYRLDRISPHQLSSRRTHTRSFCCKPFSRPRQMVMKRSSINSNA</sequence>
<proteinExistence type="predicted"/>